<accession>A0A1I6UMG6</accession>
<gene>
    <name evidence="1" type="ORF">SAMN05444972_11828</name>
</gene>
<sequence length="114" mass="13292">MWIEYLDNPNDIKEFYNKVPSLSNSVVTVVSFNTKGIDISIELTKFPDYPPVEWENCNVLNVTLGFRSIKEVKISGWEIHDHFNFIFDKSKDEIIVRGSSEKFAFKIICREITI</sequence>
<dbReference type="EMBL" id="FPAA01000018">
    <property type="protein sequence ID" value="SFT02613.1"/>
    <property type="molecule type" value="Genomic_DNA"/>
</dbReference>
<organism evidence="1 2">
    <name type="scientific">Marininema halotolerans</name>
    <dbReference type="NCBI Taxonomy" id="1155944"/>
    <lineage>
        <taxon>Bacteria</taxon>
        <taxon>Bacillati</taxon>
        <taxon>Bacillota</taxon>
        <taxon>Bacilli</taxon>
        <taxon>Bacillales</taxon>
        <taxon>Thermoactinomycetaceae</taxon>
        <taxon>Marininema</taxon>
    </lineage>
</organism>
<dbReference type="Pfam" id="PF15594">
    <property type="entry name" value="Imm50"/>
    <property type="match status" value="1"/>
</dbReference>
<evidence type="ECO:0000313" key="1">
    <source>
        <dbReference type="EMBL" id="SFT02613.1"/>
    </source>
</evidence>
<dbReference type="OrthoDB" id="2867502at2"/>
<protein>
    <submittedName>
        <fullName evidence="1">Immunity protein 50</fullName>
    </submittedName>
</protein>
<reference evidence="2" key="1">
    <citation type="submission" date="2016-10" db="EMBL/GenBank/DDBJ databases">
        <authorList>
            <person name="Varghese N."/>
            <person name="Submissions S."/>
        </authorList>
    </citation>
    <scope>NUCLEOTIDE SEQUENCE [LARGE SCALE GENOMIC DNA]</scope>
    <source>
        <strain evidence="2">DSM 45789</strain>
    </source>
</reference>
<evidence type="ECO:0000313" key="2">
    <source>
        <dbReference type="Proteomes" id="UP000198660"/>
    </source>
</evidence>
<proteinExistence type="predicted"/>
<dbReference type="AlphaFoldDB" id="A0A1I6UMG6"/>
<dbReference type="Proteomes" id="UP000198660">
    <property type="component" value="Unassembled WGS sequence"/>
</dbReference>
<name>A0A1I6UMG6_9BACL</name>
<keyword evidence="2" id="KW-1185">Reference proteome</keyword>
<dbReference type="RefSeq" id="WP_091839639.1">
    <property type="nucleotide sequence ID" value="NZ_FPAA01000018.1"/>
</dbReference>
<dbReference type="InterPro" id="IPR028957">
    <property type="entry name" value="Imm50"/>
</dbReference>